<dbReference type="AlphaFoldDB" id="A0A2T4A0X4"/>
<dbReference type="GeneID" id="36622303"/>
<sequence>MMHSNLCAWFFKAIIGYCRYFIRGILICPDHQCSYGITTAGRGGYIQRTLSTLSPNRLEAMACPPSVPPTISKQQHTPPAPSSPLQIMGPVTRPSPPYRVVQTPLLSGLRSAKEPDLSVLEPSQMPWTKPATLRYLGFWDRHGLPEQTLHTRQPNWDGINYCTGG</sequence>
<protein>
    <submittedName>
        <fullName evidence="1">Uncharacterized protein</fullName>
    </submittedName>
</protein>
<dbReference type="RefSeq" id="XP_024770391.1">
    <property type="nucleotide sequence ID" value="XM_024913740.1"/>
</dbReference>
<reference evidence="1 2" key="1">
    <citation type="submission" date="2016-07" db="EMBL/GenBank/DDBJ databases">
        <title>Multiple horizontal gene transfer events from other fungi enriched the ability of initially mycotrophic Trichoderma (Ascomycota) to feed on dead plant biomass.</title>
        <authorList>
            <consortium name="DOE Joint Genome Institute"/>
            <person name="Aerts A."/>
            <person name="Atanasova L."/>
            <person name="Chenthamara K."/>
            <person name="Zhang J."/>
            <person name="Grujic M."/>
            <person name="Henrissat B."/>
            <person name="Kuo A."/>
            <person name="Salamov A."/>
            <person name="Lipzen A."/>
            <person name="Labutti K."/>
            <person name="Barry K."/>
            <person name="Miao Y."/>
            <person name="Rahimi M.J."/>
            <person name="Shen Q."/>
            <person name="Grigoriev I.V."/>
            <person name="Kubicek C.P."/>
            <person name="Druzhinina I.S."/>
        </authorList>
    </citation>
    <scope>NUCLEOTIDE SEQUENCE [LARGE SCALE GENOMIC DNA]</scope>
    <source>
        <strain evidence="1 2">CBS 226.95</strain>
    </source>
</reference>
<dbReference type="EMBL" id="KZ679687">
    <property type="protein sequence ID" value="PTB50714.1"/>
    <property type="molecule type" value="Genomic_DNA"/>
</dbReference>
<dbReference type="Proteomes" id="UP000241690">
    <property type="component" value="Unassembled WGS sequence"/>
</dbReference>
<evidence type="ECO:0000313" key="2">
    <source>
        <dbReference type="Proteomes" id="UP000241690"/>
    </source>
</evidence>
<evidence type="ECO:0000313" key="1">
    <source>
        <dbReference type="EMBL" id="PTB50714.1"/>
    </source>
</evidence>
<gene>
    <name evidence="1" type="ORF">M431DRAFT_244718</name>
</gene>
<keyword evidence="2" id="KW-1185">Reference proteome</keyword>
<proteinExistence type="predicted"/>
<organism evidence="1 2">
    <name type="scientific">Trichoderma harzianum CBS 226.95</name>
    <dbReference type="NCBI Taxonomy" id="983964"/>
    <lineage>
        <taxon>Eukaryota</taxon>
        <taxon>Fungi</taxon>
        <taxon>Dikarya</taxon>
        <taxon>Ascomycota</taxon>
        <taxon>Pezizomycotina</taxon>
        <taxon>Sordariomycetes</taxon>
        <taxon>Hypocreomycetidae</taxon>
        <taxon>Hypocreales</taxon>
        <taxon>Hypocreaceae</taxon>
        <taxon>Trichoderma</taxon>
    </lineage>
</organism>
<accession>A0A2T4A0X4</accession>
<name>A0A2T4A0X4_TRIHA</name>